<keyword evidence="2" id="KW-1185">Reference proteome</keyword>
<sequence length="203" mass="23819">MSNHKQKQVNIRITNKKNLDIFSEWEGKYNSSELDISKNKTLENLLINSINQDLLSNKIDYLEDVIQNLLEKNINLILKRVFARQDLITLNLIKFLKIDELKSNYLLSQLFESGIIKDNAFTEPHKQQLSDAPWVRKQKNNLDSEFAYLQKTEIIKDFASIGKESFVLQKELEEDLNKTIEKINKDIDNKLKKHSLKLSKKTK</sequence>
<dbReference type="EMBL" id="CP025057">
    <property type="protein sequence ID" value="AUB32013.1"/>
    <property type="molecule type" value="Genomic_DNA"/>
</dbReference>
<evidence type="ECO:0000313" key="2">
    <source>
        <dbReference type="Proteomes" id="UP000231823"/>
    </source>
</evidence>
<name>A0A2K8SF08_9MOLU</name>
<protein>
    <submittedName>
        <fullName evidence="1">Uncharacterized protein</fullName>
    </submittedName>
</protein>
<dbReference type="Proteomes" id="UP000231823">
    <property type="component" value="Chromosome"/>
</dbReference>
<proteinExistence type="predicted"/>
<organism evidence="1 2">
    <name type="scientific">Spiroplasma floricola 23-6</name>
    <dbReference type="NCBI Taxonomy" id="1336749"/>
    <lineage>
        <taxon>Bacteria</taxon>
        <taxon>Bacillati</taxon>
        <taxon>Mycoplasmatota</taxon>
        <taxon>Mollicutes</taxon>
        <taxon>Entomoplasmatales</taxon>
        <taxon>Spiroplasmataceae</taxon>
        <taxon>Spiroplasma</taxon>
    </lineage>
</organism>
<accession>A0A2K8SF08</accession>
<dbReference type="KEGG" id="sfz:SFLOR_v1c09650"/>
<evidence type="ECO:0000313" key="1">
    <source>
        <dbReference type="EMBL" id="AUB32013.1"/>
    </source>
</evidence>
<reference evidence="1 2" key="1">
    <citation type="submission" date="2017-12" db="EMBL/GenBank/DDBJ databases">
        <title>Complete genome sequence of Spiroplasma floricola 23-6 (ATCC 29989).</title>
        <authorList>
            <person name="Tsai Y.-M."/>
            <person name="Wu P.-S."/>
            <person name="Lo W.-S."/>
            <person name="Kuo C.-H."/>
        </authorList>
    </citation>
    <scope>NUCLEOTIDE SEQUENCE [LARGE SCALE GENOMIC DNA]</scope>
    <source>
        <strain evidence="1 2">23-6</strain>
    </source>
</reference>
<dbReference type="AlphaFoldDB" id="A0A2K8SF08"/>
<dbReference type="RefSeq" id="WP_100916967.1">
    <property type="nucleotide sequence ID" value="NZ_CP025057.1"/>
</dbReference>
<gene>
    <name evidence="1" type="ORF">SFLOR_v1c09650</name>
</gene>